<name>A0ABD5YW92_9EURY</name>
<feature type="domain" description="Glycosyltransferase subfamily 4-like N-terminal" evidence="1">
    <location>
        <begin position="38"/>
        <end position="230"/>
    </location>
</feature>
<dbReference type="Proteomes" id="UP001596447">
    <property type="component" value="Unassembled WGS sequence"/>
</dbReference>
<evidence type="ECO:0000313" key="4">
    <source>
        <dbReference type="Proteomes" id="UP001596447"/>
    </source>
</evidence>
<evidence type="ECO:0000313" key="3">
    <source>
        <dbReference type="EMBL" id="MFC7198896.1"/>
    </source>
</evidence>
<dbReference type="Gene3D" id="3.40.50.2000">
    <property type="entry name" value="Glycogen Phosphorylase B"/>
    <property type="match status" value="2"/>
</dbReference>
<gene>
    <name evidence="2" type="ORF">ACFQJ9_00670</name>
    <name evidence="3" type="ORF">ACFQJ9_05585</name>
</gene>
<evidence type="ECO:0000259" key="1">
    <source>
        <dbReference type="Pfam" id="PF13439"/>
    </source>
</evidence>
<sequence length="428" mass="46537">MTGSESVSESESGETDTHRICMVLPDPFPRDVRVEKEIRALRETGHEVVVVCRGSGDGDGGEPTRERVDVADGIPVVRVQRDGPRARVANVASAAVDTAVGVHPRWLLAVDRVVDDFDASVLHVHDLPLLRTGLVVGHRRDLPVVADLHENYPESVRQWRREGPGVRENPLTAAKRALLPVSRLKRRERRVVPEADRVVTVVEEAREHYCRDCGVPPLRTQVVGNTVDQEVFDPESVEPASVDGLDDDRFTAAYVGGFGPHRGLETAIRALAATGDSVELLLVGDGPKMADLRDLATDLGVASRVTFTGWVDLDDVPHYVAAADAGLVPHAATPHTETTIPHKLFQYMSMGRPVVVSALAPLERVVDGADAGRVVPPGDASALAGVLAEFAENRALATRFGRNGRAAVEETYHWGRDAERLRDVYRDL</sequence>
<dbReference type="Pfam" id="PF13439">
    <property type="entry name" value="Glyco_transf_4"/>
    <property type="match status" value="1"/>
</dbReference>
<dbReference type="EMBL" id="JBHTAR010000002">
    <property type="protein sequence ID" value="MFC7198024.1"/>
    <property type="molecule type" value="Genomic_DNA"/>
</dbReference>
<accession>A0ABD5YW92</accession>
<keyword evidence="4" id="KW-1185">Reference proteome</keyword>
<dbReference type="EMBL" id="JBHTAR010000011">
    <property type="protein sequence ID" value="MFC7198896.1"/>
    <property type="molecule type" value="Genomic_DNA"/>
</dbReference>
<dbReference type="Pfam" id="PF13692">
    <property type="entry name" value="Glyco_trans_1_4"/>
    <property type="match status" value="1"/>
</dbReference>
<dbReference type="RefSeq" id="WP_279528852.1">
    <property type="nucleotide sequence ID" value="NZ_CP122312.1"/>
</dbReference>
<dbReference type="PANTHER" id="PTHR12526">
    <property type="entry name" value="GLYCOSYLTRANSFERASE"/>
    <property type="match status" value="1"/>
</dbReference>
<comment type="caution">
    <text evidence="2">The sequence shown here is derived from an EMBL/GenBank/DDBJ whole genome shotgun (WGS) entry which is preliminary data.</text>
</comment>
<reference evidence="2" key="3">
    <citation type="submission" date="2024-09" db="EMBL/GenBank/DDBJ databases">
        <authorList>
            <person name="Sun Q."/>
        </authorList>
    </citation>
    <scope>NUCLEOTIDE SEQUENCE</scope>
    <source>
        <strain evidence="2">NBRC 114356</strain>
    </source>
</reference>
<protein>
    <submittedName>
        <fullName evidence="2">Glycosyltransferase family 4 protein</fullName>
    </submittedName>
</protein>
<dbReference type="CDD" id="cd03794">
    <property type="entry name" value="GT4_WbuB-like"/>
    <property type="match status" value="1"/>
</dbReference>
<dbReference type="AlphaFoldDB" id="A0ABD5YW92"/>
<evidence type="ECO:0000313" key="2">
    <source>
        <dbReference type="EMBL" id="MFC7198024.1"/>
    </source>
</evidence>
<reference evidence="4" key="2">
    <citation type="journal article" date="2019" name="Int. J. Syst. Evol. Microbiol.">
        <title>The Global Catalogue of Microorganisms (GCM) 10K type strain sequencing project: providing services to taxonomists for standard genome sequencing and annotation.</title>
        <authorList>
            <consortium name="The Broad Institute Genomics Platform"/>
            <consortium name="The Broad Institute Genome Sequencing Center for Infectious Disease"/>
            <person name="Wu L."/>
            <person name="Ma J."/>
        </authorList>
    </citation>
    <scope>NUCLEOTIDE SEQUENCE [LARGE SCALE GENOMIC DNA]</scope>
    <source>
        <strain evidence="4">XZGYJ-43</strain>
    </source>
</reference>
<reference evidence="2" key="1">
    <citation type="journal article" date="2014" name="Int. J. Syst. Evol. Microbiol.">
        <title>Complete genome sequence of Corynebacterium casei LMG S-19264T (=DSM 44701T), isolated from a smear-ripened cheese.</title>
        <authorList>
            <consortium name="US DOE Joint Genome Institute (JGI-PGF)"/>
            <person name="Walter F."/>
            <person name="Albersmeier A."/>
            <person name="Kalinowski J."/>
            <person name="Ruckert C."/>
        </authorList>
    </citation>
    <scope>NUCLEOTIDE SEQUENCE [LARGE SCALE GENOMIC DNA]</scope>
    <source>
        <strain evidence="2">NBRC 114356</strain>
    </source>
</reference>
<proteinExistence type="predicted"/>
<dbReference type="SUPFAM" id="SSF53756">
    <property type="entry name" value="UDP-Glycosyltransferase/glycogen phosphorylase"/>
    <property type="match status" value="1"/>
</dbReference>
<dbReference type="InterPro" id="IPR028098">
    <property type="entry name" value="Glyco_trans_4-like_N"/>
</dbReference>
<organism evidence="2 4">
    <name type="scientific">Halospeciosus flavus</name>
    <dbReference type="NCBI Taxonomy" id="3032283"/>
    <lineage>
        <taxon>Archaea</taxon>
        <taxon>Methanobacteriati</taxon>
        <taxon>Methanobacteriota</taxon>
        <taxon>Stenosarchaea group</taxon>
        <taxon>Halobacteria</taxon>
        <taxon>Halobacteriales</taxon>
        <taxon>Halobacteriaceae</taxon>
        <taxon>Halospeciosus</taxon>
    </lineage>
</organism>
<dbReference type="PANTHER" id="PTHR12526:SF600">
    <property type="entry name" value="GLYCOSYL TRANSFERASE GROUP 1"/>
    <property type="match status" value="1"/>
</dbReference>